<dbReference type="EMBL" id="ATCN01000271">
    <property type="protein sequence ID" value="EPR79399.1"/>
    <property type="molecule type" value="Genomic_DNA"/>
</dbReference>
<dbReference type="HOGENOM" id="CLU_1922204_0_0_1"/>
<gene>
    <name evidence="2" type="ORF">SLOPH_1858</name>
</gene>
<keyword evidence="1" id="KW-0472">Membrane</keyword>
<organism evidence="2 3">
    <name type="scientific">Spraguea lophii (strain 42_110)</name>
    <name type="common">Microsporidian parasite</name>
    <dbReference type="NCBI Taxonomy" id="1358809"/>
    <lineage>
        <taxon>Eukaryota</taxon>
        <taxon>Fungi</taxon>
        <taxon>Fungi incertae sedis</taxon>
        <taxon>Microsporidia</taxon>
        <taxon>Spragueidae</taxon>
        <taxon>Spraguea</taxon>
    </lineage>
</organism>
<evidence type="ECO:0000256" key="1">
    <source>
        <dbReference type="SAM" id="Phobius"/>
    </source>
</evidence>
<dbReference type="OrthoDB" id="10252502at2759"/>
<feature type="transmembrane region" description="Helical" evidence="1">
    <location>
        <begin position="59"/>
        <end position="78"/>
    </location>
</feature>
<dbReference type="InParanoid" id="S7XK16"/>
<comment type="caution">
    <text evidence="2">The sequence shown here is derived from an EMBL/GenBank/DDBJ whole genome shotgun (WGS) entry which is preliminary data.</text>
</comment>
<feature type="transmembrane region" description="Helical" evidence="1">
    <location>
        <begin position="33"/>
        <end position="53"/>
    </location>
</feature>
<dbReference type="Proteomes" id="UP000014978">
    <property type="component" value="Unassembled WGS sequence"/>
</dbReference>
<proteinExistence type="predicted"/>
<protein>
    <submittedName>
        <fullName evidence="2">Uncharacterized protein</fullName>
    </submittedName>
</protein>
<reference evidence="3" key="1">
    <citation type="journal article" date="2013" name="PLoS Genet.">
        <title>The genome of Spraguea lophii and the basis of host-microsporidian interactions.</title>
        <authorList>
            <person name="Campbell S.E."/>
            <person name="Williams T.A."/>
            <person name="Yousuf A."/>
            <person name="Soanes D.M."/>
            <person name="Paszkiewicz K.H."/>
            <person name="Williams B.A.P."/>
        </authorList>
    </citation>
    <scope>NUCLEOTIDE SEQUENCE [LARGE SCALE GENOMIC DNA]</scope>
    <source>
        <strain evidence="3">42_110</strain>
    </source>
</reference>
<keyword evidence="3" id="KW-1185">Reference proteome</keyword>
<feature type="transmembrane region" description="Helical" evidence="1">
    <location>
        <begin position="109"/>
        <end position="129"/>
    </location>
</feature>
<keyword evidence="1" id="KW-0812">Transmembrane</keyword>
<evidence type="ECO:0000313" key="2">
    <source>
        <dbReference type="EMBL" id="EPR79399.1"/>
    </source>
</evidence>
<feature type="non-terminal residue" evidence="2">
    <location>
        <position position="1"/>
    </location>
</feature>
<sequence length="132" mass="16620">IIYLFDFIKNFFYFYRNRKEFIEFIKKKNKNDIYCNNYFLLIFIFIKNIIDYISDEYEIVFYILLSFQLFLCAFFVHLHTIFRFISYNPLVYWLLSKFYKRNKNIRHKIVIVMYFTYTIVYTVLFSSYYPPA</sequence>
<keyword evidence="1" id="KW-1133">Transmembrane helix</keyword>
<accession>S7XK16</accession>
<evidence type="ECO:0000313" key="3">
    <source>
        <dbReference type="Proteomes" id="UP000014978"/>
    </source>
</evidence>
<dbReference type="AlphaFoldDB" id="S7XK16"/>
<name>S7XK16_SPRLO</name>
<dbReference type="VEuPathDB" id="MicrosporidiaDB:SLOPH_1858"/>